<evidence type="ECO:0000313" key="2">
    <source>
        <dbReference type="EMBL" id="TYO65654.1"/>
    </source>
</evidence>
<keyword evidence="1" id="KW-0472">Membrane</keyword>
<evidence type="ECO:0000256" key="1">
    <source>
        <dbReference type="SAM" id="Phobius"/>
    </source>
</evidence>
<accession>A0A5S4YPR3</accession>
<dbReference type="EMBL" id="VSTH01000050">
    <property type="protein sequence ID" value="TYO65654.1"/>
    <property type="molecule type" value="Genomic_DNA"/>
</dbReference>
<name>A0A5S4YPR3_9BRAD</name>
<reference evidence="2 3" key="1">
    <citation type="submission" date="2019-08" db="EMBL/GenBank/DDBJ databases">
        <title>Bradyrhizobium hipponensis sp. nov., a rhizobium isolated from a Lupinus angustifolius root nodule in Tunisia.</title>
        <authorList>
            <person name="Off K."/>
            <person name="Rejili M."/>
            <person name="Mars M."/>
            <person name="Brachmann A."/>
            <person name="Marin M."/>
        </authorList>
    </citation>
    <scope>NUCLEOTIDE SEQUENCE [LARGE SCALE GENOMIC DNA]</scope>
    <source>
        <strain evidence="3">aSej3</strain>
    </source>
</reference>
<sequence>MKSNLAVLALLIARPLGRASLEDIERDIDADVMRFQGEPLPDEEALEDINLLAAGLVTPDGDGLRITDAGRSVLNTLNELRRISSHTVDDKSSANDQSSAVVRAISLAAPFLLHGFGSAGEARSDIRRRKSSVFATIAVKFRRVGALWRKHLEHDPLDKKMEQRSRNAIGAVIAILSFMLLTICAGAAGVVMQFRSMKSEIAYLHREVLSLKERLTRIDQAEKARQLEERANTEQAKSRNDVMQEAPLNLSSDEIRLIRDYIKPAQSAGLASAPMNVGDPITGPTIPLPSPVTDKVPKLIGARFLIRSGAIIIVKRDSRRADAVLGPN</sequence>
<organism evidence="2 3">
    <name type="scientific">Bradyrhizobium hipponense</name>
    <dbReference type="NCBI Taxonomy" id="2605638"/>
    <lineage>
        <taxon>Bacteria</taxon>
        <taxon>Pseudomonadati</taxon>
        <taxon>Pseudomonadota</taxon>
        <taxon>Alphaproteobacteria</taxon>
        <taxon>Hyphomicrobiales</taxon>
        <taxon>Nitrobacteraceae</taxon>
        <taxon>Bradyrhizobium</taxon>
    </lineage>
</organism>
<keyword evidence="1" id="KW-0812">Transmembrane</keyword>
<dbReference type="AlphaFoldDB" id="A0A5S4YPR3"/>
<keyword evidence="3" id="KW-1185">Reference proteome</keyword>
<gene>
    <name evidence="2" type="ORF">FXV83_15655</name>
</gene>
<dbReference type="RefSeq" id="WP_148740295.1">
    <property type="nucleotide sequence ID" value="NZ_VSTH01000050.1"/>
</dbReference>
<comment type="caution">
    <text evidence="2">The sequence shown here is derived from an EMBL/GenBank/DDBJ whole genome shotgun (WGS) entry which is preliminary data.</text>
</comment>
<feature type="transmembrane region" description="Helical" evidence="1">
    <location>
        <begin position="168"/>
        <end position="191"/>
    </location>
</feature>
<dbReference type="Proteomes" id="UP000324797">
    <property type="component" value="Unassembled WGS sequence"/>
</dbReference>
<evidence type="ECO:0000313" key="3">
    <source>
        <dbReference type="Proteomes" id="UP000324797"/>
    </source>
</evidence>
<protein>
    <submittedName>
        <fullName evidence="2">Uncharacterized protein</fullName>
    </submittedName>
</protein>
<proteinExistence type="predicted"/>
<keyword evidence="1" id="KW-1133">Transmembrane helix</keyword>